<evidence type="ECO:0000313" key="5">
    <source>
        <dbReference type="EMBL" id="QKJ30261.1"/>
    </source>
</evidence>
<accession>A0A7D4ULQ8</accession>
<dbReference type="CDD" id="cd06976">
    <property type="entry name" value="cupin_MtlR-like_N"/>
    <property type="match status" value="1"/>
</dbReference>
<dbReference type="Pfam" id="PF12833">
    <property type="entry name" value="HTH_18"/>
    <property type="match status" value="1"/>
</dbReference>
<dbReference type="EMBL" id="CP054139">
    <property type="protein sequence ID" value="QKJ30261.1"/>
    <property type="molecule type" value="Genomic_DNA"/>
</dbReference>
<dbReference type="Proteomes" id="UP000505355">
    <property type="component" value="Chromosome"/>
</dbReference>
<proteinExistence type="predicted"/>
<dbReference type="PROSITE" id="PS01124">
    <property type="entry name" value="HTH_ARAC_FAMILY_2"/>
    <property type="match status" value="1"/>
</dbReference>
<gene>
    <name evidence="5" type="ORF">HQ865_10960</name>
</gene>
<dbReference type="SUPFAM" id="SSF51182">
    <property type="entry name" value="RmlC-like cupins"/>
    <property type="match status" value="1"/>
</dbReference>
<evidence type="ECO:0000256" key="2">
    <source>
        <dbReference type="ARBA" id="ARBA00023125"/>
    </source>
</evidence>
<dbReference type="PANTHER" id="PTHR43280:SF2">
    <property type="entry name" value="HTH-TYPE TRANSCRIPTIONAL REGULATOR EXSA"/>
    <property type="match status" value="1"/>
</dbReference>
<sequence length="299" mass="34604">MKPKLLKVSTDAESSFSVRHETVPSNNNRWHYHREVELIWFKKGSGTQFIGDHISRFRDGDMILVGANLPHYWRFDDQYLEGGGSKADIIVLHFCEDFWGDKFLQLPENKAIKMTLEKARRGLMIIDKSKTEIAALMQNLLKSEGAIKVLTLLKTLSVIANSRQLRALSSIGFRYDYKEVENDRISAIYEYSLMNFRSRIQLDEIASVAHICPNSFCRYFKSRTKKTYSQFLIEIKVGNACKLLIENKMSIKQLCLESGFNSFSSFHKYFKKITGKSPAIYKNEFIKQPSMQSTPAWHN</sequence>
<dbReference type="Gene3D" id="1.10.10.60">
    <property type="entry name" value="Homeodomain-like"/>
    <property type="match status" value="2"/>
</dbReference>
<keyword evidence="6" id="KW-1185">Reference proteome</keyword>
<dbReference type="GO" id="GO:0043565">
    <property type="term" value="F:sequence-specific DNA binding"/>
    <property type="evidence" value="ECO:0007669"/>
    <property type="project" value="InterPro"/>
</dbReference>
<dbReference type="KEGG" id="mmab:HQ865_10960"/>
<dbReference type="AlphaFoldDB" id="A0A7D4ULQ8"/>
<dbReference type="PROSITE" id="PS00041">
    <property type="entry name" value="HTH_ARAC_FAMILY_1"/>
    <property type="match status" value="1"/>
</dbReference>
<protein>
    <submittedName>
        <fullName evidence="5">AraC family transcriptional regulator</fullName>
    </submittedName>
</protein>
<dbReference type="Gene3D" id="2.60.120.10">
    <property type="entry name" value="Jelly Rolls"/>
    <property type="match status" value="1"/>
</dbReference>
<dbReference type="GO" id="GO:0003700">
    <property type="term" value="F:DNA-binding transcription factor activity"/>
    <property type="evidence" value="ECO:0007669"/>
    <property type="project" value="InterPro"/>
</dbReference>
<keyword evidence="3" id="KW-0804">Transcription</keyword>
<dbReference type="InterPro" id="IPR014710">
    <property type="entry name" value="RmlC-like_jellyroll"/>
</dbReference>
<evidence type="ECO:0000256" key="1">
    <source>
        <dbReference type="ARBA" id="ARBA00023015"/>
    </source>
</evidence>
<name>A0A7D4ULQ8_9SPHI</name>
<dbReference type="SUPFAM" id="SSF46689">
    <property type="entry name" value="Homeodomain-like"/>
    <property type="match status" value="2"/>
</dbReference>
<organism evidence="5 6">
    <name type="scientific">Mucilaginibacter mali</name>
    <dbReference type="NCBI Taxonomy" id="2740462"/>
    <lineage>
        <taxon>Bacteria</taxon>
        <taxon>Pseudomonadati</taxon>
        <taxon>Bacteroidota</taxon>
        <taxon>Sphingobacteriia</taxon>
        <taxon>Sphingobacteriales</taxon>
        <taxon>Sphingobacteriaceae</taxon>
        <taxon>Mucilaginibacter</taxon>
    </lineage>
</organism>
<evidence type="ECO:0000259" key="4">
    <source>
        <dbReference type="PROSITE" id="PS01124"/>
    </source>
</evidence>
<reference evidence="5 6" key="1">
    <citation type="submission" date="2020-05" db="EMBL/GenBank/DDBJ databases">
        <title>Mucilaginibacter mali sp. nov.</title>
        <authorList>
            <person name="Kim H.S."/>
            <person name="Lee K.C."/>
            <person name="Suh M.K."/>
            <person name="Kim J.-S."/>
            <person name="Han K.-I."/>
            <person name="Eom M.K."/>
            <person name="Shin Y.K."/>
            <person name="Lee J.-S."/>
        </authorList>
    </citation>
    <scope>NUCLEOTIDE SEQUENCE [LARGE SCALE GENOMIC DNA]</scope>
    <source>
        <strain evidence="5 6">G2-14</strain>
    </source>
</reference>
<dbReference type="InterPro" id="IPR018060">
    <property type="entry name" value="HTH_AraC"/>
</dbReference>
<keyword evidence="1" id="KW-0805">Transcription regulation</keyword>
<evidence type="ECO:0000313" key="6">
    <source>
        <dbReference type="Proteomes" id="UP000505355"/>
    </source>
</evidence>
<keyword evidence="2" id="KW-0238">DNA-binding</keyword>
<dbReference type="RefSeq" id="WP_173414948.1">
    <property type="nucleotide sequence ID" value="NZ_CP054139.1"/>
</dbReference>
<dbReference type="InterPro" id="IPR018062">
    <property type="entry name" value="HTH_AraC-typ_CS"/>
</dbReference>
<dbReference type="PANTHER" id="PTHR43280">
    <property type="entry name" value="ARAC-FAMILY TRANSCRIPTIONAL REGULATOR"/>
    <property type="match status" value="1"/>
</dbReference>
<feature type="domain" description="HTH araC/xylS-type" evidence="4">
    <location>
        <begin position="186"/>
        <end position="284"/>
    </location>
</feature>
<dbReference type="InterPro" id="IPR011051">
    <property type="entry name" value="RmlC_Cupin_sf"/>
</dbReference>
<dbReference type="SMART" id="SM00342">
    <property type="entry name" value="HTH_ARAC"/>
    <property type="match status" value="1"/>
</dbReference>
<dbReference type="InterPro" id="IPR009057">
    <property type="entry name" value="Homeodomain-like_sf"/>
</dbReference>
<evidence type="ECO:0000256" key="3">
    <source>
        <dbReference type="ARBA" id="ARBA00023163"/>
    </source>
</evidence>